<dbReference type="InterPro" id="IPR003689">
    <property type="entry name" value="ZIP"/>
</dbReference>
<sequence length="250" mass="27170">MEKTLFTLGSVLVLSLISLVGVFWLRLKTEKLKKLLLFLVSFSAGALLGDAFLHLLPEIFLTKNVLRGGLAILAGIFLFLLLESFICWRHCHQPTTERHIHPVGITNLFGDGLHNFIDGMLIAGSFLVSIPLGVATSLAVALHEIPQEIGDFGILLHAGFSRRKALLFNFLSALLAALGAGLVLWLGLLSAPFINFILGLTAGGFIYIACADLIPEIHKTHQECHPKHSFFQILAFLGGVGIMAALLLLE</sequence>
<dbReference type="GO" id="GO:0006882">
    <property type="term" value="P:intracellular zinc ion homeostasis"/>
    <property type="evidence" value="ECO:0007669"/>
    <property type="project" value="TreeGrafter"/>
</dbReference>
<feature type="transmembrane region" description="Helical" evidence="5">
    <location>
        <begin position="37"/>
        <end position="56"/>
    </location>
</feature>
<evidence type="ECO:0000256" key="3">
    <source>
        <dbReference type="ARBA" id="ARBA00022989"/>
    </source>
</evidence>
<protein>
    <submittedName>
        <fullName evidence="6">ZIP family metal transporter</fullName>
    </submittedName>
</protein>
<evidence type="ECO:0000256" key="1">
    <source>
        <dbReference type="ARBA" id="ARBA00004141"/>
    </source>
</evidence>
<accession>A0A2M8KID6</accession>
<evidence type="ECO:0000313" key="7">
    <source>
        <dbReference type="Proteomes" id="UP000231086"/>
    </source>
</evidence>
<feature type="transmembrane region" description="Helical" evidence="5">
    <location>
        <begin position="68"/>
        <end position="88"/>
    </location>
</feature>
<comment type="caution">
    <text evidence="6">The sequence shown here is derived from an EMBL/GenBank/DDBJ whole genome shotgun (WGS) entry which is preliminary data.</text>
</comment>
<name>A0A2M8KID6_9BACT</name>
<dbReference type="PANTHER" id="PTHR16950">
    <property type="entry name" value="ZINC TRANSPORTER SLC39A7 HISTIDINE-RICH MEMBRANE PROTEIN KE4"/>
    <property type="match status" value="1"/>
</dbReference>
<dbReference type="AlphaFoldDB" id="A0A2M8KID6"/>
<feature type="transmembrane region" description="Helical" evidence="5">
    <location>
        <begin position="230"/>
        <end position="249"/>
    </location>
</feature>
<organism evidence="6 7">
    <name type="scientific">Candidatus Portnoybacteria bacterium CG10_big_fil_rev_8_21_14_0_10_44_7</name>
    <dbReference type="NCBI Taxonomy" id="1974816"/>
    <lineage>
        <taxon>Bacteria</taxon>
        <taxon>Candidatus Portnoyibacteriota</taxon>
    </lineage>
</organism>
<dbReference type="Proteomes" id="UP000231086">
    <property type="component" value="Unassembled WGS sequence"/>
</dbReference>
<gene>
    <name evidence="6" type="ORF">COU85_02445</name>
</gene>
<feature type="transmembrane region" description="Helical" evidence="5">
    <location>
        <begin position="193"/>
        <end position="210"/>
    </location>
</feature>
<comment type="subcellular location">
    <subcellularLocation>
        <location evidence="1">Membrane</location>
        <topology evidence="1">Multi-pass membrane protein</topology>
    </subcellularLocation>
</comment>
<evidence type="ECO:0000256" key="2">
    <source>
        <dbReference type="ARBA" id="ARBA00022692"/>
    </source>
</evidence>
<dbReference type="GO" id="GO:0005385">
    <property type="term" value="F:zinc ion transmembrane transporter activity"/>
    <property type="evidence" value="ECO:0007669"/>
    <property type="project" value="TreeGrafter"/>
</dbReference>
<dbReference type="PANTHER" id="PTHR16950:SF16">
    <property type="entry name" value="ZINC TRANSPORTER ZIP13"/>
    <property type="match status" value="1"/>
</dbReference>
<evidence type="ECO:0000256" key="5">
    <source>
        <dbReference type="SAM" id="Phobius"/>
    </source>
</evidence>
<dbReference type="GO" id="GO:0016020">
    <property type="term" value="C:membrane"/>
    <property type="evidence" value="ECO:0007669"/>
    <property type="project" value="UniProtKB-SubCell"/>
</dbReference>
<feature type="transmembrane region" description="Helical" evidence="5">
    <location>
        <begin position="6"/>
        <end position="25"/>
    </location>
</feature>
<dbReference type="Pfam" id="PF02535">
    <property type="entry name" value="Zip"/>
    <property type="match status" value="2"/>
</dbReference>
<reference evidence="7" key="1">
    <citation type="submission" date="2017-09" db="EMBL/GenBank/DDBJ databases">
        <title>Depth-based differentiation of microbial function through sediment-hosted aquifers and enrichment of novel symbionts in the deep terrestrial subsurface.</title>
        <authorList>
            <person name="Probst A.J."/>
            <person name="Ladd B."/>
            <person name="Jarett J.K."/>
            <person name="Geller-Mcgrath D.E."/>
            <person name="Sieber C.M.K."/>
            <person name="Emerson J.B."/>
            <person name="Anantharaman K."/>
            <person name="Thomas B.C."/>
            <person name="Malmstrom R."/>
            <person name="Stieglmeier M."/>
            <person name="Klingl A."/>
            <person name="Woyke T."/>
            <person name="Ryan C.M."/>
            <person name="Banfield J.F."/>
        </authorList>
    </citation>
    <scope>NUCLEOTIDE SEQUENCE [LARGE SCALE GENOMIC DNA]</scope>
</reference>
<dbReference type="EMBL" id="PFEA01000046">
    <property type="protein sequence ID" value="PJE59674.1"/>
    <property type="molecule type" value="Genomic_DNA"/>
</dbReference>
<evidence type="ECO:0000313" key="6">
    <source>
        <dbReference type="EMBL" id="PJE59674.1"/>
    </source>
</evidence>
<proteinExistence type="predicted"/>
<keyword evidence="3 5" id="KW-1133">Transmembrane helix</keyword>
<feature type="transmembrane region" description="Helical" evidence="5">
    <location>
        <begin position="166"/>
        <end position="187"/>
    </location>
</feature>
<evidence type="ECO:0000256" key="4">
    <source>
        <dbReference type="ARBA" id="ARBA00023136"/>
    </source>
</evidence>
<keyword evidence="2 5" id="KW-0812">Transmembrane</keyword>
<keyword evidence="4 5" id="KW-0472">Membrane</keyword>